<evidence type="ECO:0000259" key="1">
    <source>
        <dbReference type="PROSITE" id="PS50112"/>
    </source>
</evidence>
<organism evidence="2 3">
    <name type="scientific">Bacillus suaedaesalsae</name>
    <dbReference type="NCBI Taxonomy" id="2810349"/>
    <lineage>
        <taxon>Bacteria</taxon>
        <taxon>Bacillati</taxon>
        <taxon>Bacillota</taxon>
        <taxon>Bacilli</taxon>
        <taxon>Bacillales</taxon>
        <taxon>Bacillaceae</taxon>
        <taxon>Bacillus</taxon>
    </lineage>
</organism>
<dbReference type="RefSeq" id="WP_204202768.1">
    <property type="nucleotide sequence ID" value="NZ_JAFELM010000021.1"/>
</dbReference>
<dbReference type="EMBL" id="JAFELM010000021">
    <property type="protein sequence ID" value="MBM6617398.1"/>
    <property type="molecule type" value="Genomic_DNA"/>
</dbReference>
<keyword evidence="3" id="KW-1185">Reference proteome</keyword>
<accession>A0ABS2DIR4</accession>
<dbReference type="Pfam" id="PF00989">
    <property type="entry name" value="PAS"/>
    <property type="match status" value="1"/>
</dbReference>
<dbReference type="Proteomes" id="UP001518925">
    <property type="component" value="Unassembled WGS sequence"/>
</dbReference>
<dbReference type="SUPFAM" id="SSF55785">
    <property type="entry name" value="PYP-like sensor domain (PAS domain)"/>
    <property type="match status" value="1"/>
</dbReference>
<dbReference type="Gene3D" id="3.30.450.20">
    <property type="entry name" value="PAS domain"/>
    <property type="match status" value="1"/>
</dbReference>
<dbReference type="PROSITE" id="PS50112">
    <property type="entry name" value="PAS"/>
    <property type="match status" value="1"/>
</dbReference>
<sequence length="61" mass="6790">MQIEDPLSVLEHMPTGVMVLDTKGSIAYINESGKAILGVFANDDLHHLLSRFLSHQETKIK</sequence>
<evidence type="ECO:0000313" key="2">
    <source>
        <dbReference type="EMBL" id="MBM6617398.1"/>
    </source>
</evidence>
<dbReference type="InterPro" id="IPR035965">
    <property type="entry name" value="PAS-like_dom_sf"/>
</dbReference>
<name>A0ABS2DIR4_9BACI</name>
<gene>
    <name evidence="2" type="ORF">JR050_06875</name>
</gene>
<dbReference type="InterPro" id="IPR000014">
    <property type="entry name" value="PAS"/>
</dbReference>
<proteinExistence type="predicted"/>
<reference evidence="2 3" key="1">
    <citation type="submission" date="2021-02" db="EMBL/GenBank/DDBJ databases">
        <title>Bacillus sp. RD4P76, an endophyte from a halophyte.</title>
        <authorList>
            <person name="Sun J.-Q."/>
        </authorList>
    </citation>
    <scope>NUCLEOTIDE SEQUENCE [LARGE SCALE GENOMIC DNA]</scope>
    <source>
        <strain evidence="2 3">RD4P76</strain>
    </source>
</reference>
<protein>
    <submittedName>
        <fullName evidence="2">PAS domain-containing protein</fullName>
    </submittedName>
</protein>
<feature type="domain" description="PAS" evidence="1">
    <location>
        <begin position="9"/>
        <end position="38"/>
    </location>
</feature>
<dbReference type="InterPro" id="IPR013767">
    <property type="entry name" value="PAS_fold"/>
</dbReference>
<comment type="caution">
    <text evidence="2">The sequence shown here is derived from an EMBL/GenBank/DDBJ whole genome shotgun (WGS) entry which is preliminary data.</text>
</comment>
<evidence type="ECO:0000313" key="3">
    <source>
        <dbReference type="Proteomes" id="UP001518925"/>
    </source>
</evidence>